<dbReference type="InParanoid" id="E9H9Q7"/>
<dbReference type="KEGG" id="dpx:DAPPUDRAFT_327068"/>
<evidence type="ECO:0000256" key="1">
    <source>
        <dbReference type="SAM" id="MobiDB-lite"/>
    </source>
</evidence>
<organism evidence="2 3">
    <name type="scientific">Daphnia pulex</name>
    <name type="common">Water flea</name>
    <dbReference type="NCBI Taxonomy" id="6669"/>
    <lineage>
        <taxon>Eukaryota</taxon>
        <taxon>Metazoa</taxon>
        <taxon>Ecdysozoa</taxon>
        <taxon>Arthropoda</taxon>
        <taxon>Crustacea</taxon>
        <taxon>Branchiopoda</taxon>
        <taxon>Diplostraca</taxon>
        <taxon>Cladocera</taxon>
        <taxon>Anomopoda</taxon>
        <taxon>Daphniidae</taxon>
        <taxon>Daphnia</taxon>
    </lineage>
</organism>
<name>E9H9Q7_DAPPU</name>
<dbReference type="EMBL" id="GL732609">
    <property type="protein sequence ID" value="EFX71567.1"/>
    <property type="molecule type" value="Genomic_DNA"/>
</dbReference>
<sequence>MSTENQQSQDITISAAPPSAPTTITITAVTQQPEANEIGQPIDTSAKEIFCEHCCEVTGHLVKCISGCLGAFQND</sequence>
<gene>
    <name evidence="2" type="ORF">DAPPUDRAFT_327068</name>
</gene>
<dbReference type="AlphaFoldDB" id="E9H9Q7"/>
<dbReference type="Proteomes" id="UP000000305">
    <property type="component" value="Unassembled WGS sequence"/>
</dbReference>
<dbReference type="HOGENOM" id="CLU_2673632_0_0_1"/>
<protein>
    <submittedName>
        <fullName evidence="2">Uncharacterized protein</fullName>
    </submittedName>
</protein>
<reference evidence="2 3" key="1">
    <citation type="journal article" date="2011" name="Science">
        <title>The ecoresponsive genome of Daphnia pulex.</title>
        <authorList>
            <person name="Colbourne J.K."/>
            <person name="Pfrender M.E."/>
            <person name="Gilbert D."/>
            <person name="Thomas W.K."/>
            <person name="Tucker A."/>
            <person name="Oakley T.H."/>
            <person name="Tokishita S."/>
            <person name="Aerts A."/>
            <person name="Arnold G.J."/>
            <person name="Basu M.K."/>
            <person name="Bauer D.J."/>
            <person name="Caceres C.E."/>
            <person name="Carmel L."/>
            <person name="Casola C."/>
            <person name="Choi J.H."/>
            <person name="Detter J.C."/>
            <person name="Dong Q."/>
            <person name="Dusheyko S."/>
            <person name="Eads B.D."/>
            <person name="Frohlich T."/>
            <person name="Geiler-Samerotte K.A."/>
            <person name="Gerlach D."/>
            <person name="Hatcher P."/>
            <person name="Jogdeo S."/>
            <person name="Krijgsveld J."/>
            <person name="Kriventseva E.V."/>
            <person name="Kultz D."/>
            <person name="Laforsch C."/>
            <person name="Lindquist E."/>
            <person name="Lopez J."/>
            <person name="Manak J.R."/>
            <person name="Muller J."/>
            <person name="Pangilinan J."/>
            <person name="Patwardhan R.P."/>
            <person name="Pitluck S."/>
            <person name="Pritham E.J."/>
            <person name="Rechtsteiner A."/>
            <person name="Rho M."/>
            <person name="Rogozin I.B."/>
            <person name="Sakarya O."/>
            <person name="Salamov A."/>
            <person name="Schaack S."/>
            <person name="Shapiro H."/>
            <person name="Shiga Y."/>
            <person name="Skalitzky C."/>
            <person name="Smith Z."/>
            <person name="Souvorov A."/>
            <person name="Sung W."/>
            <person name="Tang Z."/>
            <person name="Tsuchiya D."/>
            <person name="Tu H."/>
            <person name="Vos H."/>
            <person name="Wang M."/>
            <person name="Wolf Y.I."/>
            <person name="Yamagata H."/>
            <person name="Yamada T."/>
            <person name="Ye Y."/>
            <person name="Shaw J.R."/>
            <person name="Andrews J."/>
            <person name="Crease T.J."/>
            <person name="Tang H."/>
            <person name="Lucas S.M."/>
            <person name="Robertson H.M."/>
            <person name="Bork P."/>
            <person name="Koonin E.V."/>
            <person name="Zdobnov E.M."/>
            <person name="Grigoriev I.V."/>
            <person name="Lynch M."/>
            <person name="Boore J.L."/>
        </authorList>
    </citation>
    <scope>NUCLEOTIDE SEQUENCE [LARGE SCALE GENOMIC DNA]</scope>
</reference>
<feature type="region of interest" description="Disordered" evidence="1">
    <location>
        <begin position="1"/>
        <end position="20"/>
    </location>
</feature>
<evidence type="ECO:0000313" key="2">
    <source>
        <dbReference type="EMBL" id="EFX71567.1"/>
    </source>
</evidence>
<evidence type="ECO:0000313" key="3">
    <source>
        <dbReference type="Proteomes" id="UP000000305"/>
    </source>
</evidence>
<keyword evidence="3" id="KW-1185">Reference proteome</keyword>
<feature type="compositionally biased region" description="Low complexity" evidence="1">
    <location>
        <begin position="11"/>
        <end position="20"/>
    </location>
</feature>
<accession>E9H9Q7</accession>
<feature type="compositionally biased region" description="Polar residues" evidence="1">
    <location>
        <begin position="1"/>
        <end position="10"/>
    </location>
</feature>
<proteinExistence type="predicted"/>